<dbReference type="PANTHER" id="PTHR46580">
    <property type="entry name" value="SENSOR KINASE-RELATED"/>
    <property type="match status" value="1"/>
</dbReference>
<dbReference type="PANTHER" id="PTHR46580:SF4">
    <property type="entry name" value="ATP_GTP-BINDING PROTEIN"/>
    <property type="match status" value="1"/>
</dbReference>
<evidence type="ECO:0000313" key="3">
    <source>
        <dbReference type="EMBL" id="OBT92178.1"/>
    </source>
</evidence>
<dbReference type="AlphaFoldDB" id="A0A1B8G8M6"/>
<evidence type="ECO:0008006" key="5">
    <source>
        <dbReference type="Google" id="ProtNLM"/>
    </source>
</evidence>
<dbReference type="InterPro" id="IPR013517">
    <property type="entry name" value="FG-GAP"/>
</dbReference>
<dbReference type="Gene3D" id="2.130.10.130">
    <property type="entry name" value="Integrin alpha, N-terminal"/>
    <property type="match status" value="2"/>
</dbReference>
<feature type="chain" id="PRO_5008608324" description="SGNH hydrolase-type esterase domain-containing protein" evidence="2">
    <location>
        <begin position="26"/>
        <end position="990"/>
    </location>
</feature>
<accession>A0A1B8G8M6</accession>
<keyword evidence="4" id="KW-1185">Reference proteome</keyword>
<dbReference type="OrthoDB" id="3915838at2759"/>
<keyword evidence="1 2" id="KW-0732">Signal</keyword>
<dbReference type="STRING" id="342668.A0A1B8G8M6"/>
<gene>
    <name evidence="3" type="ORF">VE01_10050</name>
</gene>
<protein>
    <recommendedName>
        <fullName evidence="5">SGNH hydrolase-type esterase domain-containing protein</fullName>
    </recommendedName>
</protein>
<feature type="signal peptide" evidence="2">
    <location>
        <begin position="1"/>
        <end position="25"/>
    </location>
</feature>
<dbReference type="CDD" id="cd01833">
    <property type="entry name" value="XynB_like"/>
    <property type="match status" value="1"/>
</dbReference>
<dbReference type="GeneID" id="28843436"/>
<proteinExistence type="predicted"/>
<dbReference type="RefSeq" id="XP_018125911.1">
    <property type="nucleotide sequence ID" value="XM_018279457.2"/>
</dbReference>
<dbReference type="Gene3D" id="3.40.50.1110">
    <property type="entry name" value="SGNH hydrolase"/>
    <property type="match status" value="2"/>
</dbReference>
<evidence type="ECO:0000256" key="2">
    <source>
        <dbReference type="SAM" id="SignalP"/>
    </source>
</evidence>
<dbReference type="SUPFAM" id="SSF52266">
    <property type="entry name" value="SGNH hydrolase"/>
    <property type="match status" value="1"/>
</dbReference>
<dbReference type="InterPro" id="IPR028994">
    <property type="entry name" value="Integrin_alpha_N"/>
</dbReference>
<reference evidence="4" key="2">
    <citation type="journal article" date="2018" name="Nat. Commun.">
        <title>Extreme sensitivity to ultraviolet light in the fungal pathogen causing white-nose syndrome of bats.</title>
        <authorList>
            <person name="Palmer J.M."/>
            <person name="Drees K.P."/>
            <person name="Foster J.T."/>
            <person name="Lindner D.L."/>
        </authorList>
    </citation>
    <scope>NUCLEOTIDE SEQUENCE [LARGE SCALE GENOMIC DNA]</scope>
    <source>
        <strain evidence="4">UAMH 10579</strain>
    </source>
</reference>
<dbReference type="Pfam" id="PF13517">
    <property type="entry name" value="FG-GAP_3"/>
    <property type="match status" value="3"/>
</dbReference>
<evidence type="ECO:0000313" key="4">
    <source>
        <dbReference type="Proteomes" id="UP000091956"/>
    </source>
</evidence>
<dbReference type="InterPro" id="IPR036514">
    <property type="entry name" value="SGNH_hydro_sf"/>
</dbReference>
<evidence type="ECO:0000256" key="1">
    <source>
        <dbReference type="ARBA" id="ARBA00022729"/>
    </source>
</evidence>
<organism evidence="3 4">
    <name type="scientific">Pseudogymnoascus verrucosus</name>
    <dbReference type="NCBI Taxonomy" id="342668"/>
    <lineage>
        <taxon>Eukaryota</taxon>
        <taxon>Fungi</taxon>
        <taxon>Dikarya</taxon>
        <taxon>Ascomycota</taxon>
        <taxon>Pezizomycotina</taxon>
        <taxon>Leotiomycetes</taxon>
        <taxon>Thelebolales</taxon>
        <taxon>Thelebolaceae</taxon>
        <taxon>Pseudogymnoascus</taxon>
    </lineage>
</organism>
<dbReference type="SUPFAM" id="SSF69318">
    <property type="entry name" value="Integrin alpha N-terminal domain"/>
    <property type="match status" value="1"/>
</dbReference>
<dbReference type="Proteomes" id="UP000091956">
    <property type="component" value="Unassembled WGS sequence"/>
</dbReference>
<name>A0A1B8G8M6_9PEZI</name>
<dbReference type="EMBL" id="KV460272">
    <property type="protein sequence ID" value="OBT92178.1"/>
    <property type="molecule type" value="Genomic_DNA"/>
</dbReference>
<reference evidence="3 4" key="1">
    <citation type="submission" date="2016-03" db="EMBL/GenBank/DDBJ databases">
        <title>Comparative genomics of Pseudogymnoascus destructans, the fungus causing white-nose syndrome of bats.</title>
        <authorList>
            <person name="Palmer J.M."/>
            <person name="Drees K.P."/>
            <person name="Foster J.T."/>
            <person name="Lindner D.L."/>
        </authorList>
    </citation>
    <scope>NUCLEOTIDE SEQUENCE [LARGE SCALE GENOMIC DNA]</scope>
    <source>
        <strain evidence="3 4">UAMH 10579</strain>
    </source>
</reference>
<sequence>MRPHGLTSLASLVSLSLYCTQGVTQELPPGLPLQYASTAPGVAVTNGTKLRILPVGDSITVGWLGDDHNGYRKQLRSDLSADKVVFAGTERYGSMDDPYFHGQAKRSTPTDPAAAAERLGALIDKMIQKCPDATILVAMIISTTRPAQAPQTAQFQALVPGVVQTRSAAGKHVIAVDFTRFPTALLRDGIHPTDGGYRTMGDWWYDFMTQIPPSWISVPEGPDPVRDISSNGGPDENIPPLDWGTSPITVKTPSEIFEAGKTASLESRKICKVNPHWYSTGKLASGRGVNGDFKFRSKWESVGQVMPATGLDPKFARLHDMDGDGKADYVWIDPDTGAIRCWLNKYPNAWVKAGNDGLLADGRGPSDSIFLADMNGDGLDDYLVVNPDDGSADIYWNHGPDAGWAHGWKFVEGGQIASGVPHANWKTLRLADMNGDGRADYLTIGVRGSAALWLNQGSLGTDVKWLGQGGITAGSGVTDLDTIFFADIDGDGRDDYLIFDDEAGISGYLNIMTQKSGLPLFAKQEGNQPIAAGIKNTKNWRDIRIADVDGDGKADYSYIASDGSVHLWLNRGSADTSRASDSVVFADIDGDTIDDYVILGHDSGSISVYLNKGPDEGMGWKFEALNGGEPIASGRAPASQIIFADINRDDLDDYLVLDPVTGALRVWLNEGRDSGSATGWQFKEMGQIASGLGPGARVRMADIDGDGYADYIFLKPNGGTTIYRNNWSEGGPGNYFVPFPKMDASGINENPDEIQFVDINGDEKADYVWTRKIDGVAKVWYNNYEFKEEGDEDKSRYGWREGGVFASGVGANGDNVRYAIMDKSGRASYVVLDPATGAPAAWLNGCDDKGDSPRGPVSCEGGVANNPYHPAGDSFGWAVYIPEPIGLTPAYEVQECGNHFLKVLKKQGGCETPTSWGCDAYGRGVLLHFDTSIFCGKGQVQKAVWDSTNPQIGGECINHGNSQDKWSGKSPIEILLGILSLLPGPSKGKS</sequence>